<feature type="compositionally biased region" description="Basic and acidic residues" evidence="4">
    <location>
        <begin position="198"/>
        <end position="207"/>
    </location>
</feature>
<keyword evidence="3" id="KW-0677">Repeat</keyword>
<dbReference type="Pfam" id="PF00415">
    <property type="entry name" value="RCC1"/>
    <property type="match status" value="1"/>
</dbReference>
<evidence type="ECO:0000313" key="8">
    <source>
        <dbReference type="Proteomes" id="UP000033652"/>
    </source>
</evidence>
<gene>
    <name evidence="7" type="ORF">JF68_02360</name>
</gene>
<sequence>GATRISAGTGVSTAVTADAAWAWGLNDHGQLGIGTTDDATTPARTPAPGGAGPGFRYTAAAPAHTAAGTPGHTLLLGNNGHTYACGSNTTGQLGNNTQNPANRPTTTWQATDWQPTDILFGQSHNLAAPHREPDGWHTTTPRHPIGTTTLTIRHTRNGTPQPDDTSQHFTYTGDTATITYHTDHGTPPPPQTVAKGDTAPRPDDPATHDGWTFNGWFQGDTAYDFSQPVTHDLTLTAKWAQWTTTPTQGPWQGGTNTRIDTPTNQVRFAQIATGRDHSLAVGSDGNVYGWGENSGLLGNGRSDRPKGPATANAPAGVKFIQVSAGRQHSMALDSEGRIWTWGYDSDGQLGRSYDSSKPHDRPGLADTPAGLTFIAISAGAYHCTALDRDGNIWTWGSNGRRQLGYDTVDRLSRSPTGLKIPKATFTAISAANSTMALDANGTVWTWGGSNRSGSTTDDDLLGHAGFRPAPVDTNIRFTAVRVGYAHSIGIAQDGTIYTWGSNSSGQLGRTPTDAEPAGRPNPVPGLTGATSISAGWAHSTAITDTGAWAWGDNSDYQLGAPINGSSTTPVSISTPEGTPAEFRYTGLITAPTASHTLIFGTDGDVYGFGRDQVGQLGTIGPYYKTTMVWRPLGTTVASVAFGAKRSAKEMERRPDGWYTTSPQYRPGTVTLTIRSYAGTGSVWPENAVQAKDTSQKFTYTGDTVTLTFVSEHGAPTPAQQVMPGESTRRPADPSEAGWVFDGWFDGDVAYDFAAPLEHNLTVTGRWHRTGRWVLSSDRGGEYGGELLTLTAPPTPDIRMASVDTGGSSSLGIGSDGNLYAWGDNTQGQLGDGTRIRRTTPTRISRPDGTDDGFFWVQATAGRTHSAAVGSDGNLYTWGTLTGGLGDTARTTSSTRPIRVTRPDGTEPGFTWVRTAAGNGYTMATGSDGNLYTWGTLTGGLGDTARTTSSARPVKVAPPEDAFADFHYERISAGDQHALAFGTDDYLYTWGSNAHGQLGHDDTGTPAAAANPDPKRPSIRYTQASAGGDHTLAIDQQGIIWTWGRLADGTDTATPSFKYVTGVGGYSRLTYVAAGRAHDIVSSNDNRIWTWGDNSKGQLGRLTDKPGEADSSLPGQYTSFTAAGDTTIAIDIHGNIQTWGDNALGQGGHGDTDETPTPRAATFPPNPTPTSLTIDNTTLPLRQTAPNTWQTNAPLHDPGSVPVCVQWTLAGQTQPDDTTNTYTYLHQPVHFTLPNSGSTGLILLIIAGTLTLAAAIANRYHQQHTLPTSSSK</sequence>
<dbReference type="Proteomes" id="UP000033652">
    <property type="component" value="Unassembled WGS sequence"/>
</dbReference>
<feature type="region of interest" description="Disordered" evidence="4">
    <location>
        <begin position="1141"/>
        <end position="1169"/>
    </location>
</feature>
<dbReference type="AlphaFoldDB" id="A0ABD4AG04"/>
<evidence type="ECO:0000256" key="2">
    <source>
        <dbReference type="ARBA" id="ARBA00022658"/>
    </source>
</evidence>
<evidence type="ECO:0000256" key="1">
    <source>
        <dbReference type="ARBA" id="ARBA00004196"/>
    </source>
</evidence>
<dbReference type="InterPro" id="IPR009091">
    <property type="entry name" value="RCC1/BLIP-II"/>
</dbReference>
<dbReference type="Pfam" id="PF25390">
    <property type="entry name" value="WD40_RLD"/>
    <property type="match status" value="2"/>
</dbReference>
<dbReference type="PANTHER" id="PTHR45982">
    <property type="entry name" value="REGULATOR OF CHROMOSOME CONDENSATION"/>
    <property type="match status" value="1"/>
</dbReference>
<dbReference type="Pfam" id="PF09479">
    <property type="entry name" value="Flg_new"/>
    <property type="match status" value="2"/>
</dbReference>
<keyword evidence="5" id="KW-0812">Transmembrane</keyword>
<dbReference type="InterPro" id="IPR000408">
    <property type="entry name" value="Reg_chr_condens"/>
</dbReference>
<reference evidence="7 8" key="1">
    <citation type="submission" date="2014-12" db="EMBL/GenBank/DDBJ databases">
        <title>Comparative genomics of the lactic acid bacteria isolated from the honey bee gut.</title>
        <authorList>
            <person name="Ellegaard K.M."/>
            <person name="Tamarit D."/>
            <person name="Javelind E."/>
            <person name="Olofsson T."/>
            <person name="Andersson S.G."/>
            <person name="Vasquez A."/>
        </authorList>
    </citation>
    <scope>NUCLEOTIDE SEQUENCE [LARGE SCALE GENOMIC DNA]</scope>
    <source>
        <strain evidence="7 8">Bma6</strain>
    </source>
</reference>
<evidence type="ECO:0000259" key="6">
    <source>
        <dbReference type="Pfam" id="PF25390"/>
    </source>
</evidence>
<dbReference type="GO" id="GO:0030313">
    <property type="term" value="C:cell envelope"/>
    <property type="evidence" value="ECO:0007669"/>
    <property type="project" value="UniProtKB-SubCell"/>
</dbReference>
<dbReference type="Gene3D" id="2.60.40.4270">
    <property type="entry name" value="Listeria-Bacteroides repeat domain"/>
    <property type="match status" value="2"/>
</dbReference>
<name>A0ABD4AG04_9BIFI</name>
<dbReference type="PRINTS" id="PR00633">
    <property type="entry name" value="RCCNDNSATION"/>
</dbReference>
<dbReference type="Pfam" id="PF13540">
    <property type="entry name" value="RCC1_2"/>
    <property type="match status" value="3"/>
</dbReference>
<keyword evidence="5" id="KW-0472">Membrane</keyword>
<protein>
    <submittedName>
        <fullName evidence="7">RCC1 repeat domain protein</fullName>
    </submittedName>
</protein>
<dbReference type="InterPro" id="IPR058923">
    <property type="entry name" value="RCC1-like_dom"/>
</dbReference>
<comment type="caution">
    <text evidence="7">The sequence shown here is derived from an EMBL/GenBank/DDBJ whole genome shotgun (WGS) entry which is preliminary data.</text>
</comment>
<feature type="region of interest" description="Disordered" evidence="4">
    <location>
        <begin position="178"/>
        <end position="210"/>
    </location>
</feature>
<proteinExistence type="predicted"/>
<dbReference type="InterPro" id="IPR051553">
    <property type="entry name" value="Ran_GTPase-activating"/>
</dbReference>
<feature type="region of interest" description="Disordered" evidence="4">
    <location>
        <begin position="714"/>
        <end position="733"/>
    </location>
</feature>
<dbReference type="EMBL" id="JXBX01000005">
    <property type="protein sequence ID" value="KJY54015.1"/>
    <property type="molecule type" value="Genomic_DNA"/>
</dbReference>
<dbReference type="PROSITE" id="PS50012">
    <property type="entry name" value="RCC1_3"/>
    <property type="match status" value="12"/>
</dbReference>
<comment type="subcellular location">
    <subcellularLocation>
        <location evidence="1">Cell envelope</location>
    </subcellularLocation>
</comment>
<dbReference type="PROSITE" id="PS00626">
    <property type="entry name" value="RCC1_2"/>
    <property type="match status" value="3"/>
</dbReference>
<accession>A0ABD4AG04</accession>
<feature type="domain" description="RCC1-like" evidence="6">
    <location>
        <begin position="797"/>
        <end position="1048"/>
    </location>
</feature>
<organism evidence="7 8">
    <name type="scientific">Bifidobacterium coryneforme</name>
    <dbReference type="NCBI Taxonomy" id="1687"/>
    <lineage>
        <taxon>Bacteria</taxon>
        <taxon>Bacillati</taxon>
        <taxon>Actinomycetota</taxon>
        <taxon>Actinomycetes</taxon>
        <taxon>Bifidobacteriales</taxon>
        <taxon>Bifidobacteriaceae</taxon>
        <taxon>Bifidobacterium</taxon>
    </lineage>
</organism>
<feature type="domain" description="RCC1-like" evidence="6">
    <location>
        <begin position="360"/>
        <end position="635"/>
    </location>
</feature>
<evidence type="ECO:0000256" key="5">
    <source>
        <dbReference type="SAM" id="Phobius"/>
    </source>
</evidence>
<keyword evidence="2" id="KW-0344">Guanine-nucleotide releasing factor</keyword>
<evidence type="ECO:0000256" key="3">
    <source>
        <dbReference type="ARBA" id="ARBA00022737"/>
    </source>
</evidence>
<dbReference type="PANTHER" id="PTHR45982:SF1">
    <property type="entry name" value="REGULATOR OF CHROMOSOME CONDENSATION"/>
    <property type="match status" value="1"/>
</dbReference>
<evidence type="ECO:0000256" key="4">
    <source>
        <dbReference type="SAM" id="MobiDB-lite"/>
    </source>
</evidence>
<dbReference type="InterPro" id="IPR042229">
    <property type="entry name" value="Listeria/Bacterioides_rpt_sf"/>
</dbReference>
<feature type="non-terminal residue" evidence="7">
    <location>
        <position position="1"/>
    </location>
</feature>
<evidence type="ECO:0000313" key="7">
    <source>
        <dbReference type="EMBL" id="KJY54015.1"/>
    </source>
</evidence>
<dbReference type="InterPro" id="IPR013378">
    <property type="entry name" value="InlB-like_B-rpt"/>
</dbReference>
<keyword evidence="5" id="KW-1133">Transmembrane helix</keyword>
<dbReference type="SUPFAM" id="SSF50985">
    <property type="entry name" value="RCC1/BLIP-II"/>
    <property type="match status" value="3"/>
</dbReference>
<dbReference type="RefSeq" id="WP_052689878.1">
    <property type="nucleotide sequence ID" value="NZ_KQ033865.1"/>
</dbReference>
<dbReference type="Gene3D" id="2.130.10.30">
    <property type="entry name" value="Regulator of chromosome condensation 1/beta-lactamase-inhibitor protein II"/>
    <property type="match status" value="5"/>
</dbReference>
<feature type="transmembrane region" description="Helical" evidence="5">
    <location>
        <begin position="1236"/>
        <end position="1256"/>
    </location>
</feature>